<comment type="caution">
    <text evidence="1">The sequence shown here is derived from an EMBL/GenBank/DDBJ whole genome shotgun (WGS) entry which is preliminary data.</text>
</comment>
<organism evidence="1 2">
    <name type="scientific">Schizophyllum amplum</name>
    <dbReference type="NCBI Taxonomy" id="97359"/>
    <lineage>
        <taxon>Eukaryota</taxon>
        <taxon>Fungi</taxon>
        <taxon>Dikarya</taxon>
        <taxon>Basidiomycota</taxon>
        <taxon>Agaricomycotina</taxon>
        <taxon>Agaricomycetes</taxon>
        <taxon>Agaricomycetidae</taxon>
        <taxon>Agaricales</taxon>
        <taxon>Schizophyllaceae</taxon>
        <taxon>Schizophyllum</taxon>
    </lineage>
</organism>
<sequence length="462" mass="51742">MPDFVDIPVELYEEILAHLIKASHLASASLVNKTFYSFATPLLYEQIYIYHWHGQSKVRVIKLFGTLSRCPHLAKYVKKLVLTGPPKIVAADSEDLFTLGLRNCKDLRACTWTRDGALTSGVLEALQYCSLLSELEINGRSEYNYRPDLLRGFRRLRHITLIMPDAGVVNQLQSWMSYTGDNLRRLTLICKASPLINDSMLDLLAPHLTQLEHFSLVGCPKVTHKGMWDVISKNMHGIRSLGLEGLSTRFDMDAFASLCSAHQTLAHLSSITLTVNQHIPIERFTSDTLSLLANCPLERVHIYSTGVVFESSATDEFCLSLIATHGAQLRRFAVYKMILSMRAIDATCELCPQLEQLFVVVEKGSLMSLASSLAKAPQLRSVHVNFPQEANTPIESEFIEAGEALQVVAQCGPALRQFGCNTKVWQVERRIEKKADGSDATRTYLGPYEKLEVPEQFLVVRA</sequence>
<evidence type="ECO:0000313" key="2">
    <source>
        <dbReference type="Proteomes" id="UP000320762"/>
    </source>
</evidence>
<name>A0A550CQJ4_9AGAR</name>
<dbReference type="InterPro" id="IPR032675">
    <property type="entry name" value="LRR_dom_sf"/>
</dbReference>
<protein>
    <submittedName>
        <fullName evidence="1">Uncharacterized protein</fullName>
    </submittedName>
</protein>
<gene>
    <name evidence="1" type="ORF">BD626DRAFT_484681</name>
</gene>
<dbReference type="Proteomes" id="UP000320762">
    <property type="component" value="Unassembled WGS sequence"/>
</dbReference>
<evidence type="ECO:0000313" key="1">
    <source>
        <dbReference type="EMBL" id="TRM67073.1"/>
    </source>
</evidence>
<dbReference type="OrthoDB" id="2585512at2759"/>
<accession>A0A550CQJ4</accession>
<dbReference type="AlphaFoldDB" id="A0A550CQJ4"/>
<dbReference type="Gene3D" id="3.80.10.10">
    <property type="entry name" value="Ribonuclease Inhibitor"/>
    <property type="match status" value="1"/>
</dbReference>
<reference evidence="1 2" key="1">
    <citation type="journal article" date="2019" name="New Phytol.">
        <title>Comparative genomics reveals unique wood-decay strategies and fruiting body development in the Schizophyllaceae.</title>
        <authorList>
            <person name="Almasi E."/>
            <person name="Sahu N."/>
            <person name="Krizsan K."/>
            <person name="Balint B."/>
            <person name="Kovacs G.M."/>
            <person name="Kiss B."/>
            <person name="Cseklye J."/>
            <person name="Drula E."/>
            <person name="Henrissat B."/>
            <person name="Nagy I."/>
            <person name="Chovatia M."/>
            <person name="Adam C."/>
            <person name="LaButti K."/>
            <person name="Lipzen A."/>
            <person name="Riley R."/>
            <person name="Grigoriev I.V."/>
            <person name="Nagy L.G."/>
        </authorList>
    </citation>
    <scope>NUCLEOTIDE SEQUENCE [LARGE SCALE GENOMIC DNA]</scope>
    <source>
        <strain evidence="1 2">NL-1724</strain>
    </source>
</reference>
<proteinExistence type="predicted"/>
<dbReference type="SUPFAM" id="SSF81383">
    <property type="entry name" value="F-box domain"/>
    <property type="match status" value="1"/>
</dbReference>
<dbReference type="InterPro" id="IPR036047">
    <property type="entry name" value="F-box-like_dom_sf"/>
</dbReference>
<keyword evidence="2" id="KW-1185">Reference proteome</keyword>
<dbReference type="STRING" id="97359.A0A550CQJ4"/>
<dbReference type="EMBL" id="VDMD01000003">
    <property type="protein sequence ID" value="TRM67073.1"/>
    <property type="molecule type" value="Genomic_DNA"/>
</dbReference>
<dbReference type="SUPFAM" id="SSF52047">
    <property type="entry name" value="RNI-like"/>
    <property type="match status" value="1"/>
</dbReference>